<feature type="compositionally biased region" description="Low complexity" evidence="1">
    <location>
        <begin position="73"/>
        <end position="82"/>
    </location>
</feature>
<dbReference type="InterPro" id="IPR006530">
    <property type="entry name" value="YD"/>
</dbReference>
<organism evidence="4 5">
    <name type="scientific">Actinacidiphila polyblastidii</name>
    <dbReference type="NCBI Taxonomy" id="3110430"/>
    <lineage>
        <taxon>Bacteria</taxon>
        <taxon>Bacillati</taxon>
        <taxon>Actinomycetota</taxon>
        <taxon>Actinomycetes</taxon>
        <taxon>Kitasatosporales</taxon>
        <taxon>Streptomycetaceae</taxon>
        <taxon>Actinacidiphila</taxon>
    </lineage>
</organism>
<accession>A0ABU7P3S7</accession>
<dbReference type="Proteomes" id="UP001344658">
    <property type="component" value="Unassembled WGS sequence"/>
</dbReference>
<feature type="compositionally biased region" description="Low complexity" evidence="1">
    <location>
        <begin position="312"/>
        <end position="329"/>
    </location>
</feature>
<comment type="caution">
    <text evidence="4">The sequence shown here is derived from an EMBL/GenBank/DDBJ whole genome shotgun (WGS) entry which is preliminary data.</text>
</comment>
<name>A0ABU7P3S7_9ACTN</name>
<dbReference type="InterPro" id="IPR044929">
    <property type="entry name" value="DNA/RNA_non-sp_Endonuclease_sf"/>
</dbReference>
<dbReference type="InterPro" id="IPR044927">
    <property type="entry name" value="Endonuclea_NS_2"/>
</dbReference>
<evidence type="ECO:0000313" key="5">
    <source>
        <dbReference type="Proteomes" id="UP001344658"/>
    </source>
</evidence>
<feature type="domain" description="DUF6531" evidence="3">
    <location>
        <begin position="132"/>
        <end position="203"/>
    </location>
</feature>
<gene>
    <name evidence="4" type="ORF">V2S66_00565</name>
</gene>
<reference evidence="4 5" key="1">
    <citation type="submission" date="2023-12" db="EMBL/GenBank/DDBJ databases">
        <title>Streptomyces sp. V4-01.</title>
        <authorList>
            <person name="Somphong A."/>
            <person name="Phongsopitanun W."/>
        </authorList>
    </citation>
    <scope>NUCLEOTIDE SEQUENCE [LARGE SCALE GENOMIC DNA]</scope>
    <source>
        <strain evidence="4 5">V4-01</strain>
    </source>
</reference>
<dbReference type="NCBIfam" id="TIGR01643">
    <property type="entry name" value="YD_repeat_2x"/>
    <property type="match status" value="9"/>
</dbReference>
<dbReference type="SUPFAM" id="SSF63825">
    <property type="entry name" value="YWTD domain"/>
    <property type="match status" value="1"/>
</dbReference>
<dbReference type="Gene3D" id="2.180.10.10">
    <property type="entry name" value="RHS repeat-associated core"/>
    <property type="match status" value="3"/>
</dbReference>
<feature type="domain" description="Type VII secretion system protein EssD-like" evidence="2">
    <location>
        <begin position="1209"/>
        <end position="1314"/>
    </location>
</feature>
<dbReference type="RefSeq" id="WP_330792195.1">
    <property type="nucleotide sequence ID" value="NZ_JAZEWV010000001.1"/>
</dbReference>
<dbReference type="InterPro" id="IPR031325">
    <property type="entry name" value="RHS_repeat"/>
</dbReference>
<dbReference type="PANTHER" id="PTHR32305:SF15">
    <property type="entry name" value="PROTEIN RHSA-RELATED"/>
    <property type="match status" value="1"/>
</dbReference>
<feature type="compositionally biased region" description="Gly residues" evidence="1">
    <location>
        <begin position="98"/>
        <end position="109"/>
    </location>
</feature>
<evidence type="ECO:0000256" key="1">
    <source>
        <dbReference type="SAM" id="MobiDB-lite"/>
    </source>
</evidence>
<dbReference type="InterPro" id="IPR050708">
    <property type="entry name" value="T6SS_VgrG/RHS"/>
</dbReference>
<evidence type="ECO:0000259" key="2">
    <source>
        <dbReference type="Pfam" id="PF13930"/>
    </source>
</evidence>
<feature type="compositionally biased region" description="Gly residues" evidence="1">
    <location>
        <begin position="1106"/>
        <end position="1123"/>
    </location>
</feature>
<evidence type="ECO:0000313" key="4">
    <source>
        <dbReference type="EMBL" id="MEE4540460.1"/>
    </source>
</evidence>
<proteinExistence type="predicted"/>
<protein>
    <submittedName>
        <fullName evidence="4">DUF6531 domain-containing protein</fullName>
    </submittedName>
</protein>
<dbReference type="Pfam" id="PF20148">
    <property type="entry name" value="DUF6531"/>
    <property type="match status" value="1"/>
</dbReference>
<feature type="region of interest" description="Disordered" evidence="1">
    <location>
        <begin position="312"/>
        <end position="336"/>
    </location>
</feature>
<evidence type="ECO:0000259" key="3">
    <source>
        <dbReference type="Pfam" id="PF20148"/>
    </source>
</evidence>
<keyword evidence="5" id="KW-1185">Reference proteome</keyword>
<feature type="compositionally biased region" description="Basic and acidic residues" evidence="1">
    <location>
        <begin position="113"/>
        <end position="131"/>
    </location>
</feature>
<dbReference type="PANTHER" id="PTHR32305">
    <property type="match status" value="1"/>
</dbReference>
<sequence>MSIVNKLVKPTVEIIDHIAQKVPKALGHGHHRISQHVHDAADHFDRVEDDLAGKAGKHHPHAPGSHHPGDVSGAGATAAAGAKDGERAGADAARNAGKAGGGGNEGNGGDPVRPGDGDRDSRPPDERHCETDPVDVATGEMMMPAVDVSLPGALPLVLGRTHLSTYRNGLFFGPSWASTLDQRLHLDERGVVYVSADGMRLEYPPPSAASAVLPLRGPRMPLSWSGTPNEPMTVLDPRSGRAMEFDHPRPAPDSPGSVVLRLTAIEDRNGRRIDVTWSANGLPSLVTHHGGYRVAVDHHPTLPRITGFRLLGTDAPGPADDPAAAPGDGADTGGGTPLARYGYDAAGNLTEIVNSSGLPLRLTYDDRRRVTSWTDRTGTSYHYDYDAAGRVVATRGSDGILSGSFAYDDRTHTTRFTDSLGHTTVHEHNDAYRLVRSTDPLGSVTLQEWSQDNRLMVSATDPLGRTTRFEHDAAGNILAVVQPDGGRITFAYHGSGLPVRMTDQAGRVWRTEYDSRGNRVATVDPQGARTEYVHDDAGNLTAVVDALGGTTLMTSDAAGLPIAVTDPLGGVTTAVRDAFGRIVESTDPLGGTVRVGWTTEGLVTWCERADGRREEWSFDAEGNCVAHTAPDGTVSRLEPAHFDLVAAGTEPDGSAFAFAYDTEKRLTRVTSPLGRSWQYAYDAAGRLVEETDFDGRSLEYAYDAAGQLVARTNGAGETVTLTRDILGRVVAQSDGEQTTTFEYDAAGDLARSVNAGVEVVREHDLMGRVLSETVDGRRIAYRYDLLGRRVWRRTPSGVESTWSYDAGGLPELLRLAGHRTAFSFDALRRESARRLDDAVTLAQHWDATGRLTRRGVVHEPSGAAGPARPVLERRFSYRADDLLTEVRDLASGVRRLGLDQAGRVTSVTAEGWTERYAYDALGNVTQAATPLDEPGGGAREFDGTRVRRAGRTRYEYDAQGRTVRTVTRLLNGQQHVRSFSWNAYDQLVSAVTPDGQRWRYRHDAAGRRVAKERLDAAGAVAEEVRFTWDLVCLAEQATGAGATTTWEYVPGGHTPLAQVDGGHDQDDTDRRFHAIVTDLVGSPTELLTPDGQIAWRRRATLWGSGEQDGTGPGTGQGGGGQDGRPGCPLRFPGQYADRETGWHYNYFRYYDPATGRYTSPDPLGLTPAPNPAAYVPNPTAQVDPLGLAYKPNLPGWNKEEPIDPTWGGRVVYGPLDMHGRPTGVTARVQSDMLGQSTDPQIAFNRMPGWDGQASYNRTHLLAASLGGSNNMPENFVTAHRYANHPVMYHYESQVARAAGAHPHIDYSVTPVYRYSGIGPMRPEDLRPIGMMIEAHSPDGTFSFTPYNTRGADRQELHYGEDGNLDRVFVLNVPKCQ</sequence>
<feature type="region of interest" description="Disordered" evidence="1">
    <location>
        <begin position="53"/>
        <end position="132"/>
    </location>
</feature>
<feature type="region of interest" description="Disordered" evidence="1">
    <location>
        <begin position="1103"/>
        <end position="1127"/>
    </location>
</feature>
<dbReference type="InterPro" id="IPR022385">
    <property type="entry name" value="Rhs_assc_core"/>
</dbReference>
<dbReference type="Pfam" id="PF13930">
    <property type="entry name" value="Endonuclea_NS_2"/>
    <property type="match status" value="1"/>
</dbReference>
<dbReference type="NCBIfam" id="TIGR03696">
    <property type="entry name" value="Rhs_assc_core"/>
    <property type="match status" value="1"/>
</dbReference>
<dbReference type="Pfam" id="PF05593">
    <property type="entry name" value="RHS_repeat"/>
    <property type="match status" value="8"/>
</dbReference>
<dbReference type="Gene3D" id="3.40.570.10">
    <property type="entry name" value="Extracellular Endonuclease, subunit A"/>
    <property type="match status" value="1"/>
</dbReference>
<dbReference type="EMBL" id="JAZEWV010000001">
    <property type="protein sequence ID" value="MEE4540460.1"/>
    <property type="molecule type" value="Genomic_DNA"/>
</dbReference>
<dbReference type="InterPro" id="IPR045351">
    <property type="entry name" value="DUF6531"/>
</dbReference>